<evidence type="ECO:0000256" key="2">
    <source>
        <dbReference type="ARBA" id="ARBA00022448"/>
    </source>
</evidence>
<dbReference type="Proteomes" id="UP000578569">
    <property type="component" value="Unassembled WGS sequence"/>
</dbReference>
<feature type="region of interest" description="Disordered" evidence="4">
    <location>
        <begin position="192"/>
        <end position="290"/>
    </location>
</feature>
<feature type="compositionally biased region" description="Basic and acidic residues" evidence="4">
    <location>
        <begin position="192"/>
        <end position="203"/>
    </location>
</feature>
<evidence type="ECO:0000313" key="6">
    <source>
        <dbReference type="EMBL" id="MBB3763882.1"/>
    </source>
</evidence>
<name>A0A839Z2M0_9SPHN</name>
<keyword evidence="3" id="KW-0520">NAD</keyword>
<keyword evidence="7" id="KW-1185">Reference proteome</keyword>
<dbReference type="InterPro" id="IPR001268">
    <property type="entry name" value="NADH_UbQ_OxRdtase_30kDa_su"/>
</dbReference>
<dbReference type="EMBL" id="JACICF010000001">
    <property type="protein sequence ID" value="MBB3763882.1"/>
    <property type="molecule type" value="Genomic_DNA"/>
</dbReference>
<dbReference type="InterPro" id="IPR037232">
    <property type="entry name" value="NADH_quin_OxRdtase_su_C/D-like"/>
</dbReference>
<dbReference type="GO" id="GO:0005886">
    <property type="term" value="C:plasma membrane"/>
    <property type="evidence" value="ECO:0007669"/>
    <property type="project" value="UniProtKB-SubCell"/>
</dbReference>
<dbReference type="PANTHER" id="PTHR10884">
    <property type="entry name" value="NADH DEHYDROGENASE UBIQUINONE IRON-SULFUR PROTEIN 3"/>
    <property type="match status" value="1"/>
</dbReference>
<evidence type="ECO:0000313" key="7">
    <source>
        <dbReference type="Proteomes" id="UP000578569"/>
    </source>
</evidence>
<dbReference type="NCBIfam" id="NF004733">
    <property type="entry name" value="PRK06074.1-5"/>
    <property type="match status" value="1"/>
</dbReference>
<keyword evidence="3" id="KW-1003">Cell membrane</keyword>
<dbReference type="AlphaFoldDB" id="A0A839Z2M0"/>
<dbReference type="EC" id="7.1.1.-" evidence="3"/>
<dbReference type="GO" id="GO:0050136">
    <property type="term" value="F:NADH dehydrogenase (quinone) (non-electrogenic) activity"/>
    <property type="evidence" value="ECO:0007669"/>
    <property type="project" value="UniProtKB-UniRule"/>
</dbReference>
<dbReference type="HAMAP" id="MF_01357">
    <property type="entry name" value="NDH1_NuoC"/>
    <property type="match status" value="1"/>
</dbReference>
<evidence type="ECO:0000256" key="4">
    <source>
        <dbReference type="SAM" id="MobiDB-lite"/>
    </source>
</evidence>
<dbReference type="Pfam" id="PF00329">
    <property type="entry name" value="Complex1_30kDa"/>
    <property type="match status" value="1"/>
</dbReference>
<comment type="subunit">
    <text evidence="3">NDH-1 is composed of 14 different subunits. Subunits NuoB, C, D, E, F, and G constitute the peripheral sector of the complex.</text>
</comment>
<dbReference type="PANTHER" id="PTHR10884:SF14">
    <property type="entry name" value="NADH DEHYDROGENASE [UBIQUINONE] IRON-SULFUR PROTEIN 3, MITOCHONDRIAL"/>
    <property type="match status" value="1"/>
</dbReference>
<dbReference type="Gene3D" id="3.30.460.80">
    <property type="entry name" value="NADH:ubiquinone oxidoreductase, 30kDa subunit"/>
    <property type="match status" value="1"/>
</dbReference>
<dbReference type="SUPFAM" id="SSF143243">
    <property type="entry name" value="Nqo5-like"/>
    <property type="match status" value="1"/>
</dbReference>
<evidence type="ECO:0000256" key="1">
    <source>
        <dbReference type="ARBA" id="ARBA00007569"/>
    </source>
</evidence>
<protein>
    <recommendedName>
        <fullName evidence="3">NADH-quinone oxidoreductase subunit C</fullName>
        <ecNumber evidence="3">7.1.1.-</ecNumber>
    </recommendedName>
    <alternativeName>
        <fullName evidence="3">NADH dehydrogenase I subunit C</fullName>
    </alternativeName>
    <alternativeName>
        <fullName evidence="3">NDH-1 subunit C</fullName>
    </alternativeName>
</protein>
<evidence type="ECO:0000259" key="5">
    <source>
        <dbReference type="Pfam" id="PF00329"/>
    </source>
</evidence>
<evidence type="ECO:0000256" key="3">
    <source>
        <dbReference type="HAMAP-Rule" id="MF_01357"/>
    </source>
</evidence>
<comment type="similarity">
    <text evidence="1 3">Belongs to the complex I 30 kDa subunit family.</text>
</comment>
<gene>
    <name evidence="3" type="primary">nuoC</name>
    <name evidence="6" type="ORF">FHS50_000905</name>
</gene>
<comment type="caution">
    <text evidence="6">The sequence shown here is derived from an EMBL/GenBank/DDBJ whole genome shotgun (WGS) entry which is preliminary data.</text>
</comment>
<keyword evidence="3" id="KW-0874">Quinone</keyword>
<keyword evidence="2 3" id="KW-0813">Transport</keyword>
<comment type="subcellular location">
    <subcellularLocation>
        <location evidence="3">Cell membrane</location>
        <topology evidence="3">Peripheral membrane protein</topology>
        <orientation evidence="3">Cytoplasmic side</orientation>
    </subcellularLocation>
</comment>
<comment type="function">
    <text evidence="3">NDH-1 shuttles electrons from NADH, via FMN and iron-sulfur (Fe-S) centers, to quinones in the respiratory chain. The immediate electron acceptor for the enzyme in this species is believed to be ubiquinone. Couples the redox reaction to proton translocation (for every two electrons transferred, four hydrogen ions are translocated across the cytoplasmic membrane), and thus conserves the redox energy in a proton gradient.</text>
</comment>
<keyword evidence="3" id="KW-1278">Translocase</keyword>
<accession>A0A839Z2M0</accession>
<keyword evidence="3" id="KW-0472">Membrane</keyword>
<dbReference type="NCBIfam" id="TIGR01961">
    <property type="entry name" value="NuoC_fam"/>
    <property type="match status" value="1"/>
</dbReference>
<comment type="catalytic activity">
    <reaction evidence="3">
        <text>a quinone + NADH + 5 H(+)(in) = a quinol + NAD(+) + 4 H(+)(out)</text>
        <dbReference type="Rhea" id="RHEA:57888"/>
        <dbReference type="ChEBI" id="CHEBI:15378"/>
        <dbReference type="ChEBI" id="CHEBI:24646"/>
        <dbReference type="ChEBI" id="CHEBI:57540"/>
        <dbReference type="ChEBI" id="CHEBI:57945"/>
        <dbReference type="ChEBI" id="CHEBI:132124"/>
    </reaction>
</comment>
<dbReference type="GO" id="GO:0048038">
    <property type="term" value="F:quinone binding"/>
    <property type="evidence" value="ECO:0007669"/>
    <property type="project" value="UniProtKB-KW"/>
</dbReference>
<dbReference type="RefSeq" id="WP_183933189.1">
    <property type="nucleotide sequence ID" value="NZ_JACICF010000001.1"/>
</dbReference>
<dbReference type="InterPro" id="IPR010218">
    <property type="entry name" value="NADH_DH_suC"/>
</dbReference>
<feature type="domain" description="NADH:ubiquinone oxidoreductase 30kDa subunit" evidence="5">
    <location>
        <begin position="39"/>
        <end position="157"/>
    </location>
</feature>
<keyword evidence="3" id="KW-0830">Ubiquinone</keyword>
<feature type="compositionally biased region" description="Basic and acidic residues" evidence="4">
    <location>
        <begin position="213"/>
        <end position="223"/>
    </location>
</feature>
<organism evidence="6 7">
    <name type="scientific">Sphingomicrobium lutaoense</name>
    <dbReference type="NCBI Taxonomy" id="515949"/>
    <lineage>
        <taxon>Bacteria</taxon>
        <taxon>Pseudomonadati</taxon>
        <taxon>Pseudomonadota</taxon>
        <taxon>Alphaproteobacteria</taxon>
        <taxon>Sphingomonadales</taxon>
        <taxon>Sphingomonadaceae</taxon>
        <taxon>Sphingomicrobium</taxon>
    </lineage>
</organism>
<proteinExistence type="inferred from homology"/>
<sequence length="290" mass="32548">MTSPAPIIAPREGFLDDYRKAIGAAFVDAKDHADELTITLNRDGLVEAARILRDDFGYQQLMEIAGCDYPQRPERFEVNYHFLSVTHNHRVRLKVMTDEEQPVPSLTGLWPVAGWLEREVFDLYGVNFSGNPDLRRILTDYGFEGHPLRKDFPMTGYVELRYSEEEKRVIYEPVDLPQDFRTFDFLMPWEGPEYRLPGDEKAEGQAPGAPTPGEKRGEPEVKAKAGPGDPKTTDEKSDTGAGEPTNEKAQEEARDPVADKAGHAGGKMTDEDAPETREDAPVDPRKEDGE</sequence>
<reference evidence="6 7" key="1">
    <citation type="submission" date="2020-08" db="EMBL/GenBank/DDBJ databases">
        <title>Genomic Encyclopedia of Type Strains, Phase IV (KMG-IV): sequencing the most valuable type-strain genomes for metagenomic binning, comparative biology and taxonomic classification.</title>
        <authorList>
            <person name="Goeker M."/>
        </authorList>
    </citation>
    <scope>NUCLEOTIDE SEQUENCE [LARGE SCALE GENOMIC DNA]</scope>
    <source>
        <strain evidence="6 7">DSM 24194</strain>
    </source>
</reference>
<dbReference type="GO" id="GO:0008137">
    <property type="term" value="F:NADH dehydrogenase (ubiquinone) activity"/>
    <property type="evidence" value="ECO:0007669"/>
    <property type="project" value="InterPro"/>
</dbReference>
<feature type="compositionally biased region" description="Basic and acidic residues" evidence="4">
    <location>
        <begin position="245"/>
        <end position="290"/>
    </location>
</feature>